<dbReference type="AlphaFoldDB" id="A0A1S8TMR1"/>
<dbReference type="Gene3D" id="2.60.120.10">
    <property type="entry name" value="Jelly Rolls"/>
    <property type="match status" value="1"/>
</dbReference>
<dbReference type="InterPro" id="IPR014710">
    <property type="entry name" value="RmlC-like_jellyroll"/>
</dbReference>
<evidence type="ECO:0000259" key="1">
    <source>
        <dbReference type="Pfam" id="PF07883"/>
    </source>
</evidence>
<dbReference type="OrthoDB" id="3231985at2"/>
<dbReference type="InterPro" id="IPR013096">
    <property type="entry name" value="Cupin_2"/>
</dbReference>
<dbReference type="Proteomes" id="UP000190890">
    <property type="component" value="Unassembled WGS sequence"/>
</dbReference>
<protein>
    <submittedName>
        <fullName evidence="2">Cupin domain protein</fullName>
    </submittedName>
</protein>
<dbReference type="InterPro" id="IPR011051">
    <property type="entry name" value="RmlC_Cupin_sf"/>
</dbReference>
<proteinExistence type="predicted"/>
<dbReference type="RefSeq" id="WP_077846944.1">
    <property type="nucleotide sequence ID" value="NZ_LZZM01000113.1"/>
</dbReference>
<evidence type="ECO:0000313" key="2">
    <source>
        <dbReference type="EMBL" id="OOM79048.1"/>
    </source>
</evidence>
<gene>
    <name evidence="2" type="ORF">CLPUN_17750</name>
</gene>
<reference evidence="2 3" key="1">
    <citation type="submission" date="2016-05" db="EMBL/GenBank/DDBJ databases">
        <title>Microbial solvent formation.</title>
        <authorList>
            <person name="Poehlein A."/>
            <person name="Montoya Solano J.D."/>
            <person name="Flitsch S."/>
            <person name="Krabben P."/>
            <person name="Duerre P."/>
            <person name="Daniel R."/>
        </authorList>
    </citation>
    <scope>NUCLEOTIDE SEQUENCE [LARGE SCALE GENOMIC DNA]</scope>
    <source>
        <strain evidence="2 3">DSM 2619</strain>
    </source>
</reference>
<dbReference type="CDD" id="cd02223">
    <property type="entry name" value="cupin_Bh2720-like"/>
    <property type="match status" value="1"/>
</dbReference>
<dbReference type="Pfam" id="PF07883">
    <property type="entry name" value="Cupin_2"/>
    <property type="match status" value="1"/>
</dbReference>
<dbReference type="PANTHER" id="PTHR43346:SF1">
    <property type="entry name" value="QUERCETIN 2,3-DIOXYGENASE-RELATED"/>
    <property type="match status" value="1"/>
</dbReference>
<dbReference type="STRING" id="29367.CLPUN_17750"/>
<name>A0A1S8TMR1_9CLOT</name>
<accession>A0A1S8TMR1</accession>
<dbReference type="EMBL" id="LZZM01000113">
    <property type="protein sequence ID" value="OOM79048.1"/>
    <property type="molecule type" value="Genomic_DNA"/>
</dbReference>
<dbReference type="InterPro" id="IPR052538">
    <property type="entry name" value="Flavonoid_dioxygenase-like"/>
</dbReference>
<evidence type="ECO:0000313" key="3">
    <source>
        <dbReference type="Proteomes" id="UP000190890"/>
    </source>
</evidence>
<dbReference type="SUPFAM" id="SSF51182">
    <property type="entry name" value="RmlC-like cupins"/>
    <property type="match status" value="1"/>
</dbReference>
<keyword evidence="3" id="KW-1185">Reference proteome</keyword>
<feature type="domain" description="Cupin type-2" evidence="1">
    <location>
        <begin position="104"/>
        <end position="179"/>
    </location>
</feature>
<comment type="caution">
    <text evidence="2">The sequence shown here is derived from an EMBL/GenBank/DDBJ whole genome shotgun (WGS) entry which is preliminary data.</text>
</comment>
<dbReference type="PANTHER" id="PTHR43346">
    <property type="entry name" value="LIGAND BINDING DOMAIN PROTEIN, PUTATIVE (AFU_ORTHOLOGUE AFUA_6G14370)-RELATED"/>
    <property type="match status" value="1"/>
</dbReference>
<organism evidence="2 3">
    <name type="scientific">Clostridium puniceum</name>
    <dbReference type="NCBI Taxonomy" id="29367"/>
    <lineage>
        <taxon>Bacteria</taxon>
        <taxon>Bacillati</taxon>
        <taxon>Bacillota</taxon>
        <taxon>Clostridia</taxon>
        <taxon>Eubacteriales</taxon>
        <taxon>Clostridiaceae</taxon>
        <taxon>Clostridium</taxon>
    </lineage>
</organism>
<sequence>MHNNRMYSVDYSTETSSYNSYDIYSNDNWGYPSSHFRYVPYNTLFDEMEGDLRADYLQSEMDNNKITLQDYGPQAYVVNIDEATKQNNNFRTALWTGEYLQVTLMSINVGDDIGLEIHPDTDQFIRVEDGQGIVKMGKSKDNLDFQANIRDDFAILIPYGIWHNIINTGNKPLKVYSIYAPPHHPHSVVQVTKPNE</sequence>